<gene>
    <name evidence="3" type="primary">ORF122026</name>
</gene>
<dbReference type="PANTHER" id="PTHR17085">
    <property type="entry name" value="NUCLEAR RECEPTOR COACTIVATOR 4"/>
    <property type="match status" value="1"/>
</dbReference>
<dbReference type="InterPro" id="IPR022174">
    <property type="entry name" value="NCOA4_N"/>
</dbReference>
<dbReference type="Pfam" id="PF12489">
    <property type="entry name" value="ARA70"/>
    <property type="match status" value="1"/>
</dbReference>
<evidence type="ECO:0000259" key="2">
    <source>
        <dbReference type="Pfam" id="PF12489"/>
    </source>
</evidence>
<reference evidence="3" key="1">
    <citation type="submission" date="2014-12" db="EMBL/GenBank/DDBJ databases">
        <title>Insight into the proteome of Arion vulgaris.</title>
        <authorList>
            <person name="Aradska J."/>
            <person name="Bulat T."/>
            <person name="Smidak R."/>
            <person name="Sarate P."/>
            <person name="Gangsoo J."/>
            <person name="Sialana F."/>
            <person name="Bilban M."/>
            <person name="Lubec G."/>
        </authorList>
    </citation>
    <scope>NUCLEOTIDE SEQUENCE</scope>
    <source>
        <tissue evidence="3">Skin</tissue>
    </source>
</reference>
<dbReference type="GO" id="GO:0009725">
    <property type="term" value="P:response to hormone"/>
    <property type="evidence" value="ECO:0007669"/>
    <property type="project" value="TreeGrafter"/>
</dbReference>
<protein>
    <recommendedName>
        <fullName evidence="2">Nuclear receptor coactivator 4 N-terminal domain-containing protein</fullName>
    </recommendedName>
</protein>
<dbReference type="EMBL" id="HACG01033805">
    <property type="protein sequence ID" value="CEK80670.1"/>
    <property type="molecule type" value="Transcribed_RNA"/>
</dbReference>
<evidence type="ECO:0000256" key="1">
    <source>
        <dbReference type="SAM" id="MobiDB-lite"/>
    </source>
</evidence>
<dbReference type="PANTHER" id="PTHR17085:SF3">
    <property type="entry name" value="NUCLEAR RECEPTOR COACTIVATOR 4"/>
    <property type="match status" value="1"/>
</dbReference>
<dbReference type="InterPro" id="IPR039947">
    <property type="entry name" value="NCoA-4"/>
</dbReference>
<evidence type="ECO:0000313" key="3">
    <source>
        <dbReference type="EMBL" id="CEK80670.1"/>
    </source>
</evidence>
<feature type="domain" description="Nuclear receptor coactivator 4 N-terminal" evidence="2">
    <location>
        <begin position="12"/>
        <end position="130"/>
    </location>
</feature>
<feature type="region of interest" description="Disordered" evidence="1">
    <location>
        <begin position="408"/>
        <end position="430"/>
    </location>
</feature>
<accession>A0A0B7AL56</accession>
<dbReference type="GO" id="GO:0006879">
    <property type="term" value="P:intracellular iron ion homeostasis"/>
    <property type="evidence" value="ECO:0007669"/>
    <property type="project" value="InterPro"/>
</dbReference>
<proteinExistence type="predicted"/>
<dbReference type="AlphaFoldDB" id="A0A0B7AL56"/>
<sequence length="460" mass="51603">MPLKEATERVLQFENSIKRLDSLTKHINQNSSDIKTEIHASVSQCLEYLRCRELSLLNQVDQMLRAQEETLQRQQAKLSQALGILQTGLSMTLDGAVSERQLTSTLEKLKTIELAPTETPSISFKADHENLHESILTYGRLDGKDFPLMTVCGNQGNMSTSLSQHVEEYKDVEHCVFFKKSDEMKRDQTSAVNINFVGPQLSNRIEDWLVTKIPSTKSEDSKIPARLLPVAHPSNLTEPGNNLFPGLSSNSTTGSSSNRNWLSLTEQNADLKEEHGLEILNNSCTQEAAAKTRPIGTIDKSCAAFVQPIGTTLKGWLSYGSEGSSSLSSPVSKPAPTDNKMWLLQTCQQLTSLNDLKHKDLFHQIDKEPSSWLYSRSYKKQVTCQEGQDGANLFSHISKDKEYWLQKQSQTQSTGKNENIENSNDEKSSDTITSCYRKTCAKDIEEILPFTSTTRHLYFN</sequence>
<name>A0A0B7AL56_9EUPU</name>
<organism evidence="3">
    <name type="scientific">Arion vulgaris</name>
    <dbReference type="NCBI Taxonomy" id="1028688"/>
    <lineage>
        <taxon>Eukaryota</taxon>
        <taxon>Metazoa</taxon>
        <taxon>Spiralia</taxon>
        <taxon>Lophotrochozoa</taxon>
        <taxon>Mollusca</taxon>
        <taxon>Gastropoda</taxon>
        <taxon>Heterobranchia</taxon>
        <taxon>Euthyneura</taxon>
        <taxon>Panpulmonata</taxon>
        <taxon>Eupulmonata</taxon>
        <taxon>Stylommatophora</taxon>
        <taxon>Helicina</taxon>
        <taxon>Arionoidea</taxon>
        <taxon>Arionidae</taxon>
        <taxon>Arion</taxon>
    </lineage>
</organism>
<feature type="compositionally biased region" description="Polar residues" evidence="1">
    <location>
        <begin position="408"/>
        <end position="422"/>
    </location>
</feature>
<dbReference type="GO" id="GO:0003713">
    <property type="term" value="F:transcription coactivator activity"/>
    <property type="evidence" value="ECO:0007669"/>
    <property type="project" value="InterPro"/>
</dbReference>